<dbReference type="PROSITE" id="PS50935">
    <property type="entry name" value="SSB"/>
    <property type="match status" value="1"/>
</dbReference>
<dbReference type="NCBIfam" id="TIGR00621">
    <property type="entry name" value="ssb"/>
    <property type="match status" value="1"/>
</dbReference>
<dbReference type="GeneID" id="303368309"/>
<protein>
    <recommendedName>
        <fullName evidence="2 3">Single-stranded DNA-binding protein</fullName>
        <shortName evidence="2">SSB</shortName>
    </recommendedName>
</protein>
<feature type="region of interest" description="Disordered" evidence="4">
    <location>
        <begin position="110"/>
        <end position="142"/>
    </location>
</feature>
<dbReference type="InterPro" id="IPR012340">
    <property type="entry name" value="NA-bd_OB-fold"/>
</dbReference>
<dbReference type="InterPro" id="IPR011344">
    <property type="entry name" value="ssDNA-bd"/>
</dbReference>
<evidence type="ECO:0000256" key="3">
    <source>
        <dbReference type="PIRNR" id="PIRNR002070"/>
    </source>
</evidence>
<dbReference type="PANTHER" id="PTHR10302:SF27">
    <property type="entry name" value="SINGLE-STRANDED DNA-BINDING PROTEIN"/>
    <property type="match status" value="1"/>
</dbReference>
<sequence>MNQINSLIIEGNLVRIPEIKETANHSKLATFSMAVNRYYKKSDGTFEQEVSYFDVNAWGTLAETVEKKATKGICCRVVGRLKQDRWKDTEGRTQSKVLIVAEHVEFMKNSSELEKGDNSENDKQTSTGNSQSSKTSKYNKSELFGTQKTEDAEVALAKAAGFDIF</sequence>
<dbReference type="GO" id="GO:0009295">
    <property type="term" value="C:nucleoid"/>
    <property type="evidence" value="ECO:0007669"/>
    <property type="project" value="TreeGrafter"/>
</dbReference>
<evidence type="ECO:0000313" key="6">
    <source>
        <dbReference type="Proteomes" id="UP000190395"/>
    </source>
</evidence>
<feature type="compositionally biased region" description="Basic and acidic residues" evidence="4">
    <location>
        <begin position="110"/>
        <end position="123"/>
    </location>
</feature>
<comment type="caution">
    <text evidence="2">Lacks conserved residue(s) required for the propagation of feature annotation.</text>
</comment>
<reference evidence="5 6" key="1">
    <citation type="submission" date="2017-02" db="EMBL/GenBank/DDBJ databases">
        <authorList>
            <person name="Peterson S.W."/>
        </authorList>
    </citation>
    <scope>NUCLEOTIDE SEQUENCE [LARGE SCALE GENOMIC DNA]</scope>
    <source>
        <strain evidence="5 6">ATCC BAA-909</strain>
    </source>
</reference>
<dbReference type="GO" id="GO:0006260">
    <property type="term" value="P:DNA replication"/>
    <property type="evidence" value="ECO:0007669"/>
    <property type="project" value="InterPro"/>
</dbReference>
<gene>
    <name evidence="5" type="ORF">SAMN02745152_02097</name>
</gene>
<proteinExistence type="inferred from homology"/>
<dbReference type="CDD" id="cd04496">
    <property type="entry name" value="SSB_OBF"/>
    <property type="match status" value="1"/>
</dbReference>
<keyword evidence="6" id="KW-1185">Reference proteome</keyword>
<dbReference type="Proteomes" id="UP000190395">
    <property type="component" value="Unassembled WGS sequence"/>
</dbReference>
<dbReference type="GO" id="GO:0003697">
    <property type="term" value="F:single-stranded DNA binding"/>
    <property type="evidence" value="ECO:0007669"/>
    <property type="project" value="UniProtKB-UniRule"/>
</dbReference>
<accession>A0A1T4QSH1</accession>
<name>A0A1T4QSH1_9SPIR</name>
<dbReference type="PANTHER" id="PTHR10302">
    <property type="entry name" value="SINGLE-STRANDED DNA-BINDING PROTEIN"/>
    <property type="match status" value="1"/>
</dbReference>
<dbReference type="EMBL" id="FUXC01000017">
    <property type="protein sequence ID" value="SKA06733.1"/>
    <property type="molecule type" value="Genomic_DNA"/>
</dbReference>
<dbReference type="InterPro" id="IPR000424">
    <property type="entry name" value="Primosome_PriB/ssb"/>
</dbReference>
<feature type="compositionally biased region" description="Polar residues" evidence="4">
    <location>
        <begin position="124"/>
        <end position="138"/>
    </location>
</feature>
<dbReference type="SUPFAM" id="SSF50249">
    <property type="entry name" value="Nucleic acid-binding proteins"/>
    <property type="match status" value="1"/>
</dbReference>
<dbReference type="OrthoDB" id="9809878at2"/>
<dbReference type="HAMAP" id="MF_00984">
    <property type="entry name" value="SSB"/>
    <property type="match status" value="1"/>
</dbReference>
<comment type="subunit">
    <text evidence="2">Homotetramer.</text>
</comment>
<dbReference type="RefSeq" id="WP_078931829.1">
    <property type="nucleotide sequence ID" value="NZ_FUXC01000017.1"/>
</dbReference>
<dbReference type="Pfam" id="PF00436">
    <property type="entry name" value="SSB"/>
    <property type="match status" value="1"/>
</dbReference>
<dbReference type="PIRSF" id="PIRSF002070">
    <property type="entry name" value="SSB"/>
    <property type="match status" value="1"/>
</dbReference>
<evidence type="ECO:0000256" key="2">
    <source>
        <dbReference type="HAMAP-Rule" id="MF_00984"/>
    </source>
</evidence>
<evidence type="ECO:0000256" key="1">
    <source>
        <dbReference type="ARBA" id="ARBA00023125"/>
    </source>
</evidence>
<dbReference type="AlphaFoldDB" id="A0A1T4QSH1"/>
<dbReference type="STRING" id="225004.SAMN02745152_02097"/>
<evidence type="ECO:0000256" key="4">
    <source>
        <dbReference type="SAM" id="MobiDB-lite"/>
    </source>
</evidence>
<dbReference type="Gene3D" id="2.40.50.140">
    <property type="entry name" value="Nucleic acid-binding proteins"/>
    <property type="match status" value="1"/>
</dbReference>
<organism evidence="5 6">
    <name type="scientific">Treponema berlinense</name>
    <dbReference type="NCBI Taxonomy" id="225004"/>
    <lineage>
        <taxon>Bacteria</taxon>
        <taxon>Pseudomonadati</taxon>
        <taxon>Spirochaetota</taxon>
        <taxon>Spirochaetia</taxon>
        <taxon>Spirochaetales</taxon>
        <taxon>Treponemataceae</taxon>
        <taxon>Treponema</taxon>
    </lineage>
</organism>
<keyword evidence="1 2" id="KW-0238">DNA-binding</keyword>
<evidence type="ECO:0000313" key="5">
    <source>
        <dbReference type="EMBL" id="SKA06733.1"/>
    </source>
</evidence>